<sequence>MKPWQVATDVKELRNNLNKNQRKYLDQEEELSSDERIEGINTLFRLAEDYWKTVGVQNPFVIQFYIEDMQSESWFVKVDDTGGEAIKGLYAGKPTMTWSSDFDTLEGTFKGSVPDRNSLTIDGDFNTLKILFTALHQSSPYS</sequence>
<protein>
    <recommendedName>
        <fullName evidence="3">SCP2 domain-containing protein</fullName>
    </recommendedName>
</protein>
<organism evidence="1 2">
    <name type="scientific">Leptothoe spongobia TAU-MAC 1115</name>
    <dbReference type="NCBI Taxonomy" id="1967444"/>
    <lineage>
        <taxon>Bacteria</taxon>
        <taxon>Bacillati</taxon>
        <taxon>Cyanobacteriota</taxon>
        <taxon>Cyanophyceae</taxon>
        <taxon>Nodosilineales</taxon>
        <taxon>Cymatolegaceae</taxon>
        <taxon>Leptothoe</taxon>
        <taxon>Leptothoe spongobia</taxon>
    </lineage>
</organism>
<dbReference type="Proteomes" id="UP000717364">
    <property type="component" value="Unassembled WGS sequence"/>
</dbReference>
<gene>
    <name evidence="1" type="ORF">IXB50_08265</name>
</gene>
<reference evidence="1" key="2">
    <citation type="journal article" date="2021" name="Mar. Drugs">
        <title>Genome Reduction and Secondary Metabolism of the Marine Sponge-Associated Cyanobacterium Leptothoe.</title>
        <authorList>
            <person name="Konstantinou D."/>
            <person name="Popin R.V."/>
            <person name="Fewer D.P."/>
            <person name="Sivonen K."/>
            <person name="Gkelis S."/>
        </authorList>
    </citation>
    <scope>NUCLEOTIDE SEQUENCE</scope>
    <source>
        <strain evidence="1">TAU-MAC 1115</strain>
    </source>
</reference>
<evidence type="ECO:0000313" key="1">
    <source>
        <dbReference type="EMBL" id="MBT9315416.1"/>
    </source>
</evidence>
<dbReference type="RefSeq" id="WP_215608482.1">
    <property type="nucleotide sequence ID" value="NZ_JADOES010000011.1"/>
</dbReference>
<keyword evidence="2" id="KW-1185">Reference proteome</keyword>
<evidence type="ECO:0000313" key="2">
    <source>
        <dbReference type="Proteomes" id="UP000717364"/>
    </source>
</evidence>
<dbReference type="AlphaFoldDB" id="A0A947GMA7"/>
<comment type="caution">
    <text evidence="1">The sequence shown here is derived from an EMBL/GenBank/DDBJ whole genome shotgun (WGS) entry which is preliminary data.</text>
</comment>
<reference evidence="1" key="1">
    <citation type="submission" date="2020-11" db="EMBL/GenBank/DDBJ databases">
        <authorList>
            <person name="Konstantinou D."/>
            <person name="Gkelis S."/>
            <person name="Popin R."/>
            <person name="Fewer D."/>
            <person name="Sivonen K."/>
        </authorList>
    </citation>
    <scope>NUCLEOTIDE SEQUENCE</scope>
    <source>
        <strain evidence="1">TAU-MAC 1115</strain>
    </source>
</reference>
<evidence type="ECO:0008006" key="3">
    <source>
        <dbReference type="Google" id="ProtNLM"/>
    </source>
</evidence>
<accession>A0A947GMA7</accession>
<dbReference type="EMBL" id="JADOES010000011">
    <property type="protein sequence ID" value="MBT9315416.1"/>
    <property type="molecule type" value="Genomic_DNA"/>
</dbReference>
<name>A0A947GMA7_9CYAN</name>
<proteinExistence type="predicted"/>